<feature type="compositionally biased region" description="Basic and acidic residues" evidence="1">
    <location>
        <begin position="117"/>
        <end position="130"/>
    </location>
</feature>
<dbReference type="AlphaFoldDB" id="A0A6J4HMX1"/>
<feature type="compositionally biased region" description="Basic residues" evidence="1">
    <location>
        <begin position="151"/>
        <end position="161"/>
    </location>
</feature>
<reference evidence="2" key="1">
    <citation type="submission" date="2020-02" db="EMBL/GenBank/DDBJ databases">
        <authorList>
            <person name="Meier V. D."/>
        </authorList>
    </citation>
    <scope>NUCLEOTIDE SEQUENCE</scope>
    <source>
        <strain evidence="2">AVDCRST_MAG20</strain>
    </source>
</reference>
<feature type="region of interest" description="Disordered" evidence="1">
    <location>
        <begin position="1"/>
        <end position="169"/>
    </location>
</feature>
<proteinExistence type="predicted"/>
<feature type="compositionally biased region" description="Basic residues" evidence="1">
    <location>
        <begin position="90"/>
        <end position="102"/>
    </location>
</feature>
<evidence type="ECO:0000256" key="1">
    <source>
        <dbReference type="SAM" id="MobiDB-lite"/>
    </source>
</evidence>
<feature type="non-terminal residue" evidence="2">
    <location>
        <position position="1"/>
    </location>
</feature>
<gene>
    <name evidence="2" type="ORF">AVDCRST_MAG20-898</name>
</gene>
<organism evidence="2">
    <name type="scientific">uncultured Acidimicrobiales bacterium</name>
    <dbReference type="NCBI Taxonomy" id="310071"/>
    <lineage>
        <taxon>Bacteria</taxon>
        <taxon>Bacillati</taxon>
        <taxon>Actinomycetota</taxon>
        <taxon>Acidimicrobiia</taxon>
        <taxon>Acidimicrobiales</taxon>
        <taxon>environmental samples</taxon>
    </lineage>
</organism>
<name>A0A6J4HMX1_9ACTN</name>
<feature type="non-terminal residue" evidence="2">
    <location>
        <position position="169"/>
    </location>
</feature>
<dbReference type="EMBL" id="CADCSY010000041">
    <property type="protein sequence ID" value="CAA9226868.1"/>
    <property type="molecule type" value="Genomic_DNA"/>
</dbReference>
<evidence type="ECO:0000313" key="2">
    <source>
        <dbReference type="EMBL" id="CAA9226868.1"/>
    </source>
</evidence>
<protein>
    <submittedName>
        <fullName evidence="2">Uncharacterized protein</fullName>
    </submittedName>
</protein>
<sequence>EDDDGCCVVHRPDPRRLVRGGHRGAGRPGGDPRHRGGGSAGDRRRRRRGGCGCSGRQGPAHAGGDEVGPHRHRCRSRAPLRPQGVLGRPLWRRALRLHHARGPGHDPAPHRRAGGARHPDRGRGGPEPERGAGMVRPTRGAEPGRVDRRAARGPRPRRAHTGRGADQLL</sequence>
<accession>A0A6J4HMX1</accession>